<evidence type="ECO:0000313" key="12">
    <source>
        <dbReference type="EMBL" id="RMX52803.1"/>
    </source>
</evidence>
<dbReference type="PANTHER" id="PTHR47634:SF9">
    <property type="entry name" value="PROTEIN KINASE DOMAIN-CONTAINING PROTEIN-RELATED"/>
    <property type="match status" value="1"/>
</dbReference>
<keyword evidence="3" id="KW-0808">Transferase</keyword>
<dbReference type="AlphaFoldDB" id="A0A3M6UGN4"/>
<evidence type="ECO:0000256" key="4">
    <source>
        <dbReference type="ARBA" id="ARBA00022741"/>
    </source>
</evidence>
<keyword evidence="6 9" id="KW-0067">ATP-binding</keyword>
<dbReference type="STRING" id="46731.A0A3M6UGN4"/>
<evidence type="ECO:0000256" key="3">
    <source>
        <dbReference type="ARBA" id="ARBA00022679"/>
    </source>
</evidence>
<name>A0A3M6UGN4_POCDA</name>
<feature type="region of interest" description="Disordered" evidence="10">
    <location>
        <begin position="14"/>
        <end position="33"/>
    </location>
</feature>
<evidence type="ECO:0000313" key="13">
    <source>
        <dbReference type="Proteomes" id="UP000275408"/>
    </source>
</evidence>
<dbReference type="GO" id="GO:0050684">
    <property type="term" value="P:regulation of mRNA processing"/>
    <property type="evidence" value="ECO:0007669"/>
    <property type="project" value="TreeGrafter"/>
</dbReference>
<comment type="catalytic activity">
    <reaction evidence="8">
        <text>L-seryl-[protein] + ATP = O-phospho-L-seryl-[protein] + ADP + H(+)</text>
        <dbReference type="Rhea" id="RHEA:17989"/>
        <dbReference type="Rhea" id="RHEA-COMP:9863"/>
        <dbReference type="Rhea" id="RHEA-COMP:11604"/>
        <dbReference type="ChEBI" id="CHEBI:15378"/>
        <dbReference type="ChEBI" id="CHEBI:29999"/>
        <dbReference type="ChEBI" id="CHEBI:30616"/>
        <dbReference type="ChEBI" id="CHEBI:83421"/>
        <dbReference type="ChEBI" id="CHEBI:456216"/>
        <dbReference type="EC" id="2.7.11.1"/>
    </reaction>
</comment>
<feature type="domain" description="Protein kinase" evidence="11">
    <location>
        <begin position="114"/>
        <end position="632"/>
    </location>
</feature>
<dbReference type="Pfam" id="PF00069">
    <property type="entry name" value="Pkinase"/>
    <property type="match status" value="2"/>
</dbReference>
<dbReference type="InterPro" id="IPR051334">
    <property type="entry name" value="SRPK"/>
</dbReference>
<dbReference type="InterPro" id="IPR008271">
    <property type="entry name" value="Ser/Thr_kinase_AS"/>
</dbReference>
<dbReference type="Proteomes" id="UP000275408">
    <property type="component" value="Unassembled WGS sequence"/>
</dbReference>
<keyword evidence="5" id="KW-0418">Kinase</keyword>
<comment type="catalytic activity">
    <reaction evidence="7">
        <text>L-threonyl-[protein] + ATP = O-phospho-L-threonyl-[protein] + ADP + H(+)</text>
        <dbReference type="Rhea" id="RHEA:46608"/>
        <dbReference type="Rhea" id="RHEA-COMP:11060"/>
        <dbReference type="Rhea" id="RHEA-COMP:11605"/>
        <dbReference type="ChEBI" id="CHEBI:15378"/>
        <dbReference type="ChEBI" id="CHEBI:30013"/>
        <dbReference type="ChEBI" id="CHEBI:30616"/>
        <dbReference type="ChEBI" id="CHEBI:61977"/>
        <dbReference type="ChEBI" id="CHEBI:456216"/>
        <dbReference type="EC" id="2.7.11.1"/>
    </reaction>
</comment>
<dbReference type="EC" id="2.7.11.1" evidence="1"/>
<dbReference type="PROSITE" id="PS00107">
    <property type="entry name" value="PROTEIN_KINASE_ATP"/>
    <property type="match status" value="1"/>
</dbReference>
<keyword evidence="4 9" id="KW-0547">Nucleotide-binding</keyword>
<dbReference type="SUPFAM" id="SSF56112">
    <property type="entry name" value="Protein kinase-like (PK-like)"/>
    <property type="match status" value="1"/>
</dbReference>
<dbReference type="Gene3D" id="3.30.200.20">
    <property type="entry name" value="Phosphorylase Kinase, domain 1"/>
    <property type="match status" value="1"/>
</dbReference>
<dbReference type="FunFam" id="1.10.510.10:FF:000275">
    <property type="entry name" value="SRSF protein kinase 2 isoform X3"/>
    <property type="match status" value="1"/>
</dbReference>
<dbReference type="FunFam" id="1.10.510.10:FF:000642">
    <property type="entry name" value="Serine/threonine-protein kinase srpk2"/>
    <property type="match status" value="1"/>
</dbReference>
<dbReference type="GO" id="GO:0004674">
    <property type="term" value="F:protein serine/threonine kinase activity"/>
    <property type="evidence" value="ECO:0007669"/>
    <property type="project" value="UniProtKB-KW"/>
</dbReference>
<protein>
    <recommendedName>
        <fullName evidence="1">non-specific serine/threonine protein kinase</fullName>
        <ecNumber evidence="1">2.7.11.1</ecNumber>
    </recommendedName>
</protein>
<dbReference type="Gene3D" id="1.10.510.10">
    <property type="entry name" value="Transferase(Phosphotransferase) domain 1"/>
    <property type="match status" value="1"/>
</dbReference>
<keyword evidence="2" id="KW-0723">Serine/threonine-protein kinase</keyword>
<dbReference type="PANTHER" id="PTHR47634">
    <property type="entry name" value="PROTEIN KINASE DOMAIN-CONTAINING PROTEIN-RELATED"/>
    <property type="match status" value="1"/>
</dbReference>
<evidence type="ECO:0000256" key="7">
    <source>
        <dbReference type="ARBA" id="ARBA00047899"/>
    </source>
</evidence>
<evidence type="ECO:0000256" key="5">
    <source>
        <dbReference type="ARBA" id="ARBA00022777"/>
    </source>
</evidence>
<evidence type="ECO:0000256" key="9">
    <source>
        <dbReference type="PROSITE-ProRule" id="PRU10141"/>
    </source>
</evidence>
<reference evidence="12 13" key="1">
    <citation type="journal article" date="2018" name="Sci. Rep.">
        <title>Comparative analysis of the Pocillopora damicornis genome highlights role of immune system in coral evolution.</title>
        <authorList>
            <person name="Cunning R."/>
            <person name="Bay R.A."/>
            <person name="Gillette P."/>
            <person name="Baker A.C."/>
            <person name="Traylor-Knowles N."/>
        </authorList>
    </citation>
    <scope>NUCLEOTIDE SEQUENCE [LARGE SCALE GENOMIC DNA]</scope>
    <source>
        <strain evidence="12">RSMAS</strain>
        <tissue evidence="12">Whole animal</tissue>
    </source>
</reference>
<dbReference type="InterPro" id="IPR017441">
    <property type="entry name" value="Protein_kinase_ATP_BS"/>
</dbReference>
<evidence type="ECO:0000256" key="8">
    <source>
        <dbReference type="ARBA" id="ARBA00048679"/>
    </source>
</evidence>
<sequence>MNSKMQRKVLAIQAKKKRYKAPKARMRPEDTKSKPKRWANLYYIQGGVASLLLQRPKFKGFLFSVMSSGSVSSFNDDDYEVDENSDDEEQEDSGDYCKGGYHPVRLGDLFNNRYSIIRKLGWGHFSTVWLAWDLKDRRFVALKIVKSASHYTETAIDEMKLLRTVHTADLTHTGYKHVVQLTDDFKIVGINGSHTSDICMVFEVLGHNLLKLIIKSSYKGIPLVQVKSIIKQTLQGLDYLHSKCKIIHTDIKPENILLCVSEKYIQQLAAEAAAARASGLYSPALISTAPPSVMQQCTSTKISKNKKKKMKKKLKKQIEKQQQQQDEIEQGMLEENEEASDKETEKCCSNSMENCTENSTNCEQNDNELESNQLQEETVENLVDSELVENSEDLTGQSLQQKCIVTNDDMSVTEEQNEPDALLCNGDAQDSKSVDMESLPEEKAAPEESCVGEICPEEIVTEPEEDEDSIRVKIADLGNACWIHHHFTEEIQTRQYRSLEVLIGAGYGPAADMWSTACMAFELATGDFLFEPHSGEDYSRDEDHLAHVIELLGKVPRHIALSGKYSRDFFNKKGELKHISKLRPWGLYDVLREKYEWPEKDAIEFSAFLLPMLDFNTDKRATAAQCLEHPWLKEV</sequence>
<accession>A0A3M6UGN4</accession>
<organism evidence="12 13">
    <name type="scientific">Pocillopora damicornis</name>
    <name type="common">Cauliflower coral</name>
    <name type="synonym">Millepora damicornis</name>
    <dbReference type="NCBI Taxonomy" id="46731"/>
    <lineage>
        <taxon>Eukaryota</taxon>
        <taxon>Metazoa</taxon>
        <taxon>Cnidaria</taxon>
        <taxon>Anthozoa</taxon>
        <taxon>Hexacorallia</taxon>
        <taxon>Scleractinia</taxon>
        <taxon>Astrocoeniina</taxon>
        <taxon>Pocilloporidae</taxon>
        <taxon>Pocillopora</taxon>
    </lineage>
</organism>
<dbReference type="GO" id="GO:0005634">
    <property type="term" value="C:nucleus"/>
    <property type="evidence" value="ECO:0007669"/>
    <property type="project" value="TreeGrafter"/>
</dbReference>
<feature type="binding site" evidence="9">
    <location>
        <position position="143"/>
    </location>
    <ligand>
        <name>ATP</name>
        <dbReference type="ChEBI" id="CHEBI:30616"/>
    </ligand>
</feature>
<proteinExistence type="predicted"/>
<keyword evidence="13" id="KW-1185">Reference proteome</keyword>
<evidence type="ECO:0000256" key="1">
    <source>
        <dbReference type="ARBA" id="ARBA00012513"/>
    </source>
</evidence>
<dbReference type="InterPro" id="IPR000719">
    <property type="entry name" value="Prot_kinase_dom"/>
</dbReference>
<dbReference type="PROSITE" id="PS00108">
    <property type="entry name" value="PROTEIN_KINASE_ST"/>
    <property type="match status" value="1"/>
</dbReference>
<evidence type="ECO:0000259" key="11">
    <source>
        <dbReference type="PROSITE" id="PS50011"/>
    </source>
</evidence>
<gene>
    <name evidence="12" type="ORF">pdam_00012226</name>
</gene>
<evidence type="ECO:0000256" key="2">
    <source>
        <dbReference type="ARBA" id="ARBA00022527"/>
    </source>
</evidence>
<dbReference type="GO" id="GO:0005524">
    <property type="term" value="F:ATP binding"/>
    <property type="evidence" value="ECO:0007669"/>
    <property type="project" value="UniProtKB-UniRule"/>
</dbReference>
<dbReference type="GO" id="GO:0005737">
    <property type="term" value="C:cytoplasm"/>
    <property type="evidence" value="ECO:0007669"/>
    <property type="project" value="TreeGrafter"/>
</dbReference>
<dbReference type="GO" id="GO:0000245">
    <property type="term" value="P:spliceosomal complex assembly"/>
    <property type="evidence" value="ECO:0007669"/>
    <property type="project" value="TreeGrafter"/>
</dbReference>
<dbReference type="OrthoDB" id="2649at2759"/>
<dbReference type="PROSITE" id="PS50011">
    <property type="entry name" value="PROTEIN_KINASE_DOM"/>
    <property type="match status" value="1"/>
</dbReference>
<feature type="compositionally biased region" description="Basic residues" evidence="10">
    <location>
        <begin position="14"/>
        <end position="25"/>
    </location>
</feature>
<evidence type="ECO:0000256" key="10">
    <source>
        <dbReference type="SAM" id="MobiDB-lite"/>
    </source>
</evidence>
<dbReference type="SMART" id="SM00220">
    <property type="entry name" value="S_TKc"/>
    <property type="match status" value="1"/>
</dbReference>
<evidence type="ECO:0000256" key="6">
    <source>
        <dbReference type="ARBA" id="ARBA00022840"/>
    </source>
</evidence>
<feature type="region of interest" description="Disordered" evidence="10">
    <location>
        <begin position="297"/>
        <end position="326"/>
    </location>
</feature>
<comment type="caution">
    <text evidence="12">The sequence shown here is derived from an EMBL/GenBank/DDBJ whole genome shotgun (WGS) entry which is preliminary data.</text>
</comment>
<dbReference type="InterPro" id="IPR011009">
    <property type="entry name" value="Kinase-like_dom_sf"/>
</dbReference>
<dbReference type="EMBL" id="RCHS01001569">
    <property type="protein sequence ID" value="RMX52803.1"/>
    <property type="molecule type" value="Genomic_DNA"/>
</dbReference>
<feature type="compositionally biased region" description="Basic residues" evidence="10">
    <location>
        <begin position="303"/>
        <end position="315"/>
    </location>
</feature>
<dbReference type="FunFam" id="3.30.200.20:FF:000163">
    <property type="entry name" value="SRSF protein kinase 2 isoform X1"/>
    <property type="match status" value="1"/>
</dbReference>